<dbReference type="SMART" id="SM00448">
    <property type="entry name" value="REC"/>
    <property type="match status" value="1"/>
</dbReference>
<dbReference type="Pfam" id="PF00072">
    <property type="entry name" value="Response_reg"/>
    <property type="match status" value="1"/>
</dbReference>
<reference evidence="12" key="1">
    <citation type="journal article" date="2019" name="Int. J. Syst. Evol. Microbiol.">
        <title>The Global Catalogue of Microorganisms (GCM) 10K type strain sequencing project: providing services to taxonomists for standard genome sequencing and annotation.</title>
        <authorList>
            <consortium name="The Broad Institute Genomics Platform"/>
            <consortium name="The Broad Institute Genome Sequencing Center for Infectious Disease"/>
            <person name="Wu L."/>
            <person name="Ma J."/>
        </authorList>
    </citation>
    <scope>NUCLEOTIDE SEQUENCE [LARGE SCALE GENOMIC DNA]</scope>
    <source>
        <strain evidence="12">KCTC 42447</strain>
    </source>
</reference>
<dbReference type="SUPFAM" id="SSF52172">
    <property type="entry name" value="CheY-like"/>
    <property type="match status" value="1"/>
</dbReference>
<feature type="domain" description="Histidine kinase" evidence="9">
    <location>
        <begin position="229"/>
        <end position="449"/>
    </location>
</feature>
<gene>
    <name evidence="11" type="ORF">ACFOMF_06235</name>
</gene>
<evidence type="ECO:0000256" key="8">
    <source>
        <dbReference type="SAM" id="Coils"/>
    </source>
</evidence>
<name>A0ABV7T6Z6_9GAMM</name>
<evidence type="ECO:0000256" key="5">
    <source>
        <dbReference type="ARBA" id="ARBA00022777"/>
    </source>
</evidence>
<evidence type="ECO:0000256" key="3">
    <source>
        <dbReference type="ARBA" id="ARBA00022553"/>
    </source>
</evidence>
<dbReference type="RefSeq" id="WP_386362391.1">
    <property type="nucleotide sequence ID" value="NZ_JBHRXZ010000016.1"/>
</dbReference>
<dbReference type="Pfam" id="PF00512">
    <property type="entry name" value="HisKA"/>
    <property type="match status" value="1"/>
</dbReference>
<evidence type="ECO:0000256" key="4">
    <source>
        <dbReference type="ARBA" id="ARBA00022679"/>
    </source>
</evidence>
<dbReference type="InterPro" id="IPR036890">
    <property type="entry name" value="HATPase_C_sf"/>
</dbReference>
<dbReference type="InterPro" id="IPR001789">
    <property type="entry name" value="Sig_transdc_resp-reg_receiver"/>
</dbReference>
<proteinExistence type="predicted"/>
<evidence type="ECO:0000313" key="11">
    <source>
        <dbReference type="EMBL" id="MFC3607371.1"/>
    </source>
</evidence>
<dbReference type="EC" id="2.7.13.3" evidence="2"/>
<evidence type="ECO:0000256" key="6">
    <source>
        <dbReference type="ARBA" id="ARBA00023012"/>
    </source>
</evidence>
<dbReference type="CDD" id="cd00082">
    <property type="entry name" value="HisKA"/>
    <property type="match status" value="1"/>
</dbReference>
<keyword evidence="8" id="KW-0175">Coiled coil</keyword>
<evidence type="ECO:0000256" key="7">
    <source>
        <dbReference type="PROSITE-ProRule" id="PRU00169"/>
    </source>
</evidence>
<dbReference type="PROSITE" id="PS50109">
    <property type="entry name" value="HIS_KIN"/>
    <property type="match status" value="1"/>
</dbReference>
<dbReference type="CDD" id="cd16934">
    <property type="entry name" value="HATPase_RsbT-like"/>
    <property type="match status" value="1"/>
</dbReference>
<dbReference type="InterPro" id="IPR050736">
    <property type="entry name" value="Sensor_HK_Regulatory"/>
</dbReference>
<dbReference type="InterPro" id="IPR004358">
    <property type="entry name" value="Sig_transdc_His_kin-like_C"/>
</dbReference>
<dbReference type="SMART" id="SM00388">
    <property type="entry name" value="HisKA"/>
    <property type="match status" value="1"/>
</dbReference>
<comment type="caution">
    <text evidence="11">The sequence shown here is derived from an EMBL/GenBank/DDBJ whole genome shotgun (WGS) entry which is preliminary data.</text>
</comment>
<dbReference type="Gene3D" id="3.40.50.2300">
    <property type="match status" value="1"/>
</dbReference>
<dbReference type="PANTHER" id="PTHR43711:SF31">
    <property type="entry name" value="HISTIDINE KINASE"/>
    <property type="match status" value="1"/>
</dbReference>
<dbReference type="SUPFAM" id="SSF55874">
    <property type="entry name" value="ATPase domain of HSP90 chaperone/DNA topoisomerase II/histidine kinase"/>
    <property type="match status" value="2"/>
</dbReference>
<keyword evidence="5" id="KW-0418">Kinase</keyword>
<comment type="catalytic activity">
    <reaction evidence="1">
        <text>ATP + protein L-histidine = ADP + protein N-phospho-L-histidine.</text>
        <dbReference type="EC" id="2.7.13.3"/>
    </reaction>
</comment>
<dbReference type="PROSITE" id="PS50110">
    <property type="entry name" value="RESPONSE_REGULATORY"/>
    <property type="match status" value="1"/>
</dbReference>
<accession>A0ABV7T6Z6</accession>
<keyword evidence="11" id="KW-0067">ATP-binding</keyword>
<evidence type="ECO:0000256" key="2">
    <source>
        <dbReference type="ARBA" id="ARBA00012438"/>
    </source>
</evidence>
<keyword evidence="3 7" id="KW-0597">Phosphoprotein</keyword>
<keyword evidence="11" id="KW-0547">Nucleotide-binding</keyword>
<keyword evidence="12" id="KW-1185">Reference proteome</keyword>
<dbReference type="InterPro" id="IPR036097">
    <property type="entry name" value="HisK_dim/P_sf"/>
</dbReference>
<dbReference type="SUPFAM" id="SSF47384">
    <property type="entry name" value="Homodimeric domain of signal transducing histidine kinase"/>
    <property type="match status" value="1"/>
</dbReference>
<protein>
    <recommendedName>
        <fullName evidence="2">histidine kinase</fullName>
        <ecNumber evidence="2">2.7.13.3</ecNumber>
    </recommendedName>
</protein>
<dbReference type="CDD" id="cd00156">
    <property type="entry name" value="REC"/>
    <property type="match status" value="1"/>
</dbReference>
<dbReference type="InterPro" id="IPR005467">
    <property type="entry name" value="His_kinase_dom"/>
</dbReference>
<evidence type="ECO:0000259" key="9">
    <source>
        <dbReference type="PROSITE" id="PS50109"/>
    </source>
</evidence>
<dbReference type="SMART" id="SM00387">
    <property type="entry name" value="HATPase_c"/>
    <property type="match status" value="2"/>
</dbReference>
<dbReference type="Proteomes" id="UP001595630">
    <property type="component" value="Unassembled WGS sequence"/>
</dbReference>
<evidence type="ECO:0000256" key="1">
    <source>
        <dbReference type="ARBA" id="ARBA00000085"/>
    </source>
</evidence>
<evidence type="ECO:0000313" key="12">
    <source>
        <dbReference type="Proteomes" id="UP001595630"/>
    </source>
</evidence>
<keyword evidence="4" id="KW-0808">Transferase</keyword>
<evidence type="ECO:0000259" key="10">
    <source>
        <dbReference type="PROSITE" id="PS50110"/>
    </source>
</evidence>
<organism evidence="11 12">
    <name type="scientific">Stutzerimonas tarimensis</name>
    <dbReference type="NCBI Taxonomy" id="1507735"/>
    <lineage>
        <taxon>Bacteria</taxon>
        <taxon>Pseudomonadati</taxon>
        <taxon>Pseudomonadota</taxon>
        <taxon>Gammaproteobacteria</taxon>
        <taxon>Pseudomonadales</taxon>
        <taxon>Pseudomonadaceae</taxon>
        <taxon>Stutzerimonas</taxon>
    </lineage>
</organism>
<dbReference type="EMBL" id="JBHRXZ010000016">
    <property type="protein sequence ID" value="MFC3607371.1"/>
    <property type="molecule type" value="Genomic_DNA"/>
</dbReference>
<dbReference type="Gene3D" id="3.30.565.10">
    <property type="entry name" value="Histidine kinase-like ATPase, C-terminal domain"/>
    <property type="match status" value="2"/>
</dbReference>
<keyword evidence="6" id="KW-0902">Two-component regulatory system</keyword>
<dbReference type="GO" id="GO:0005524">
    <property type="term" value="F:ATP binding"/>
    <property type="evidence" value="ECO:0007669"/>
    <property type="project" value="UniProtKB-KW"/>
</dbReference>
<feature type="modified residue" description="4-aspartylphosphate" evidence="7">
    <location>
        <position position="513"/>
    </location>
</feature>
<dbReference type="Pfam" id="PF02518">
    <property type="entry name" value="HATPase_c"/>
    <property type="match status" value="2"/>
</dbReference>
<feature type="domain" description="Response regulatory" evidence="10">
    <location>
        <begin position="464"/>
        <end position="579"/>
    </location>
</feature>
<dbReference type="InterPro" id="IPR003594">
    <property type="entry name" value="HATPase_dom"/>
</dbReference>
<dbReference type="InterPro" id="IPR003661">
    <property type="entry name" value="HisK_dim/P_dom"/>
</dbReference>
<dbReference type="PANTHER" id="PTHR43711">
    <property type="entry name" value="TWO-COMPONENT HISTIDINE KINASE"/>
    <property type="match status" value="1"/>
</dbReference>
<dbReference type="PRINTS" id="PR00344">
    <property type="entry name" value="BCTRLSENSOR"/>
</dbReference>
<sequence>MNERIRLMSIEVLDEIDVVSSRQSAKKIAADLGMSKLEQIRIATTVSELARNVYQYASSGTVHFDLQRNALGQLDALYIEIIDRGPGITALDEILNGSYVSATGMGVGLRGARRLMDEFDIHSTSRGTRILGGKRLHPPRPFPSKAELQMMRGHLEAGTSADPYTEIKEQAQELLLTTAELQTKKDELEAINLELENTNQGVVALYSELEKTAQELQEASESKNRFFSNMTHEFRSPINIIDNISRLLLEGSDGTLTHEQRKQVRFISDAATELAELVNELLDLAEAQSGRLEVVPERFSLFDFIEQLRQFTGALSMRYPALTWEVLQPTQDATLHTDRGRLFQIMRNLIGNAFKYTPSGLIRVQVFQPDNDTLEFVVEDSGIGISEENQARIFEEFCRLRTPGLTNIQGTGLGLSLARQLAGLLRGDISLTSEPGRGSRFQLHLPRHLDQDANRPASDLTGTTVLIIDDNEADRYLLSRLLQPYHAIVLEAQTASESIDKLYSVRPDVIFLDLDLPDFDGAELLMSMDRSLHAKVVINTAKALGDAERAQLAPLAQAILAKGSPGYAEAVLQTVQRVREGFNAH</sequence>
<feature type="coiled-coil region" evidence="8">
    <location>
        <begin position="171"/>
        <end position="222"/>
    </location>
</feature>
<dbReference type="InterPro" id="IPR011006">
    <property type="entry name" value="CheY-like_superfamily"/>
</dbReference>
<dbReference type="Gene3D" id="1.10.287.130">
    <property type="match status" value="1"/>
</dbReference>